<proteinExistence type="predicted"/>
<protein>
    <submittedName>
        <fullName evidence="2">Uncharacterized protein</fullName>
    </submittedName>
</protein>
<dbReference type="KEGG" id="bvi:Bcep1808_4400"/>
<organism evidence="2 3">
    <name type="scientific">Burkholderia vietnamiensis (strain G4 / LMG 22486)</name>
    <name type="common">Burkholderia cepacia (strain R1808)</name>
    <dbReference type="NCBI Taxonomy" id="269482"/>
    <lineage>
        <taxon>Bacteria</taxon>
        <taxon>Pseudomonadati</taxon>
        <taxon>Pseudomonadota</taxon>
        <taxon>Betaproteobacteria</taxon>
        <taxon>Burkholderiales</taxon>
        <taxon>Burkholderiaceae</taxon>
        <taxon>Burkholderia</taxon>
        <taxon>Burkholderia cepacia complex</taxon>
    </lineage>
</organism>
<name>A4JM63_BURVG</name>
<dbReference type="AlphaFoldDB" id="A4JM63"/>
<sequence>MRRSTVRETGTSERVENSRRRGSRCTRPGPAPSRAHIVRRAPHSGAEANDACAHGSAAQLRTFRYRNERVMRSNGADGRTGAPQTGSVRPRMPLRAHPTQCPRAARRCQN</sequence>
<feature type="region of interest" description="Disordered" evidence="1">
    <location>
        <begin position="1"/>
        <end position="55"/>
    </location>
</feature>
<evidence type="ECO:0000313" key="3">
    <source>
        <dbReference type="Proteomes" id="UP000002287"/>
    </source>
</evidence>
<dbReference type="EMBL" id="CP000615">
    <property type="protein sequence ID" value="ABO57366.1"/>
    <property type="molecule type" value="Genomic_DNA"/>
</dbReference>
<reference evidence="3" key="1">
    <citation type="submission" date="2007-03" db="EMBL/GenBank/DDBJ databases">
        <title>Complete sequence of chromosome 2 of Burkholderia vietnamiensis G4.</title>
        <authorList>
            <consortium name="US DOE Joint Genome Institute"/>
            <person name="Copeland A."/>
            <person name="Lucas S."/>
            <person name="Lapidus A."/>
            <person name="Barry K."/>
            <person name="Detter J.C."/>
            <person name="Glavina del Rio T."/>
            <person name="Hammon N."/>
            <person name="Israni S."/>
            <person name="Dalin E."/>
            <person name="Tice H."/>
            <person name="Pitluck S."/>
            <person name="Chain P."/>
            <person name="Malfatti S."/>
            <person name="Shin M."/>
            <person name="Vergez L."/>
            <person name="Schmutz J."/>
            <person name="Larimer F."/>
            <person name="Land M."/>
            <person name="Hauser L."/>
            <person name="Kyrpides N."/>
            <person name="Tiedje J."/>
            <person name="Richardson P."/>
        </authorList>
    </citation>
    <scope>NUCLEOTIDE SEQUENCE [LARGE SCALE GENOMIC DNA]</scope>
    <source>
        <strain evidence="3">G4 / LMG 22486</strain>
    </source>
</reference>
<evidence type="ECO:0000256" key="1">
    <source>
        <dbReference type="SAM" id="MobiDB-lite"/>
    </source>
</evidence>
<feature type="region of interest" description="Disordered" evidence="1">
    <location>
        <begin position="71"/>
        <end position="110"/>
    </location>
</feature>
<evidence type="ECO:0000313" key="2">
    <source>
        <dbReference type="EMBL" id="ABO57366.1"/>
    </source>
</evidence>
<gene>
    <name evidence="2" type="ordered locus">Bcep1808_4400</name>
</gene>
<dbReference type="HOGENOM" id="CLU_2166285_0_0_4"/>
<dbReference type="Proteomes" id="UP000002287">
    <property type="component" value="Chromosome 2"/>
</dbReference>
<feature type="compositionally biased region" description="Basic and acidic residues" evidence="1">
    <location>
        <begin position="10"/>
        <end position="19"/>
    </location>
</feature>
<accession>A4JM63</accession>